<dbReference type="GO" id="GO:0005524">
    <property type="term" value="F:ATP binding"/>
    <property type="evidence" value="ECO:0007669"/>
    <property type="project" value="InterPro"/>
</dbReference>
<reference evidence="3" key="1">
    <citation type="submission" date="2020-06" db="EMBL/GenBank/DDBJ databases">
        <title>Draft genome of Bugula neritina, a colonial animal packing powerful symbionts and potential medicines.</title>
        <authorList>
            <person name="Rayko M."/>
        </authorList>
    </citation>
    <scope>NUCLEOTIDE SEQUENCE [LARGE SCALE GENOMIC DNA]</scope>
    <source>
        <strain evidence="3">Kwan_BN1</strain>
    </source>
</reference>
<name>A0A7J7KQF1_BUGNE</name>
<proteinExistence type="predicted"/>
<dbReference type="InterPro" id="IPR020635">
    <property type="entry name" value="Tyr_kinase_cat_dom"/>
</dbReference>
<dbReference type="PRINTS" id="PR00109">
    <property type="entry name" value="TYRKINASE"/>
</dbReference>
<dbReference type="InterPro" id="IPR011009">
    <property type="entry name" value="Kinase-like_dom_sf"/>
</dbReference>
<dbReference type="FunFam" id="1.10.510.10:FF:000986">
    <property type="entry name" value="Protein tyrosine kinase 2aa"/>
    <property type="match status" value="1"/>
</dbReference>
<dbReference type="Proteomes" id="UP000593567">
    <property type="component" value="Unassembled WGS sequence"/>
</dbReference>
<keyword evidence="4" id="KW-1185">Reference proteome</keyword>
<dbReference type="InterPro" id="IPR000719">
    <property type="entry name" value="Prot_kinase_dom"/>
</dbReference>
<dbReference type="GO" id="GO:0007169">
    <property type="term" value="P:cell surface receptor protein tyrosine kinase signaling pathway"/>
    <property type="evidence" value="ECO:0007669"/>
    <property type="project" value="TreeGrafter"/>
</dbReference>
<dbReference type="SMART" id="SM00219">
    <property type="entry name" value="TyrKc"/>
    <property type="match status" value="1"/>
</dbReference>
<dbReference type="PANTHER" id="PTHR24416">
    <property type="entry name" value="TYROSINE-PROTEIN KINASE RECEPTOR"/>
    <property type="match status" value="1"/>
</dbReference>
<dbReference type="PANTHER" id="PTHR24416:SF617">
    <property type="entry name" value="RET ONCOGENE, ISOFORM A"/>
    <property type="match status" value="1"/>
</dbReference>
<evidence type="ECO:0000313" key="3">
    <source>
        <dbReference type="EMBL" id="KAF6040419.1"/>
    </source>
</evidence>
<dbReference type="PROSITE" id="PS50011">
    <property type="entry name" value="PROTEIN_KINASE_DOM"/>
    <property type="match status" value="1"/>
</dbReference>
<dbReference type="AlphaFoldDB" id="A0A7J7KQF1"/>
<dbReference type="SUPFAM" id="SSF56112">
    <property type="entry name" value="Protein kinase-like (PK-like)"/>
    <property type="match status" value="1"/>
</dbReference>
<dbReference type="InterPro" id="IPR001245">
    <property type="entry name" value="Ser-Thr/Tyr_kinase_cat_dom"/>
</dbReference>
<accession>A0A7J7KQF1</accession>
<dbReference type="InterPro" id="IPR050122">
    <property type="entry name" value="RTK"/>
</dbReference>
<dbReference type="Pfam" id="PF07714">
    <property type="entry name" value="PK_Tyr_Ser-Thr"/>
    <property type="match status" value="1"/>
</dbReference>
<evidence type="ECO:0000256" key="1">
    <source>
        <dbReference type="SAM" id="MobiDB-lite"/>
    </source>
</evidence>
<feature type="domain" description="Protein kinase" evidence="2">
    <location>
        <begin position="1"/>
        <end position="109"/>
    </location>
</feature>
<dbReference type="GO" id="GO:0004714">
    <property type="term" value="F:transmembrane receptor protein tyrosine kinase activity"/>
    <property type="evidence" value="ECO:0007669"/>
    <property type="project" value="TreeGrafter"/>
</dbReference>
<gene>
    <name evidence="3" type="ORF">EB796_001269</name>
</gene>
<comment type="caution">
    <text evidence="3">The sequence shown here is derived from an EMBL/GenBank/DDBJ whole genome shotgun (WGS) entry which is preliminary data.</text>
</comment>
<protein>
    <submittedName>
        <fullName evidence="3">MERTK</fullName>
    </submittedName>
</protein>
<evidence type="ECO:0000313" key="4">
    <source>
        <dbReference type="Proteomes" id="UP000593567"/>
    </source>
</evidence>
<dbReference type="GO" id="GO:0043235">
    <property type="term" value="C:receptor complex"/>
    <property type="evidence" value="ECO:0007669"/>
    <property type="project" value="TreeGrafter"/>
</dbReference>
<dbReference type="OrthoDB" id="28230at2759"/>
<sequence length="204" mass="23161">MSTHKITTEWGDMNKPLPMKWMAVESLKEGKYTSKSDVWSFGVTIWELLTRGSTPYPGVNNYYIKEYVSTGKRLDKPEICPPIIYEMMCRCWETDPEDRPTFSEISEFVGRLLNGTTTPSAGSDNDAGYSYTRLTTKDIPDDYLVLEGYADNLERDDYYITPLPSAMAPKVVNGTPKPSPRVPPRTTRSQDTERVYVNTGNRST</sequence>
<feature type="region of interest" description="Disordered" evidence="1">
    <location>
        <begin position="170"/>
        <end position="204"/>
    </location>
</feature>
<dbReference type="Gene3D" id="1.10.510.10">
    <property type="entry name" value="Transferase(Phosphotransferase) domain 1"/>
    <property type="match status" value="1"/>
</dbReference>
<organism evidence="3 4">
    <name type="scientific">Bugula neritina</name>
    <name type="common">Brown bryozoan</name>
    <name type="synonym">Sertularia neritina</name>
    <dbReference type="NCBI Taxonomy" id="10212"/>
    <lineage>
        <taxon>Eukaryota</taxon>
        <taxon>Metazoa</taxon>
        <taxon>Spiralia</taxon>
        <taxon>Lophotrochozoa</taxon>
        <taxon>Bryozoa</taxon>
        <taxon>Gymnolaemata</taxon>
        <taxon>Cheilostomatida</taxon>
        <taxon>Flustrina</taxon>
        <taxon>Buguloidea</taxon>
        <taxon>Bugulidae</taxon>
        <taxon>Bugula</taxon>
    </lineage>
</organism>
<dbReference type="GO" id="GO:0005886">
    <property type="term" value="C:plasma membrane"/>
    <property type="evidence" value="ECO:0007669"/>
    <property type="project" value="TreeGrafter"/>
</dbReference>
<dbReference type="EMBL" id="VXIV02000144">
    <property type="protein sequence ID" value="KAF6040419.1"/>
    <property type="molecule type" value="Genomic_DNA"/>
</dbReference>
<evidence type="ECO:0000259" key="2">
    <source>
        <dbReference type="PROSITE" id="PS50011"/>
    </source>
</evidence>